<protein>
    <submittedName>
        <fullName evidence="1">Uncharacterized protein</fullName>
    </submittedName>
</protein>
<sequence>MAPLGGSADTRYTMHGSPVLLQEENFSTWKHAFAMAATAHGWMSYYTSPFFEDPRVLTQTMAALQVAMDAELLRQPQMLQHTTAHEDKDASLVEQNLHDSLRRDALRQHKFRELHAHVAAEFQVQARLFISSSLSHPLQLAVQSIECPYRMYTFLQDRFEHDAMDSLDVLRLLLAPIALERPDERILSFHFDRIDILLGRFQSKIIPPHWAAMSTADYHFHVWTHSTPPSFATVSRTSPSTWSIDLRFLPEERTSPRSTGSGTTSTANLSSRHLLKLATPHHRLKTNPLTA</sequence>
<evidence type="ECO:0000313" key="1">
    <source>
        <dbReference type="EMBL" id="ETW09335.1"/>
    </source>
</evidence>
<accession>A0A024UTQ1</accession>
<dbReference type="AlphaFoldDB" id="A0A024UTQ1"/>
<dbReference type="RefSeq" id="XP_008863140.1">
    <property type="nucleotide sequence ID" value="XM_008864918.1"/>
</dbReference>
<reference evidence="1" key="1">
    <citation type="submission" date="2013-12" db="EMBL/GenBank/DDBJ databases">
        <title>The Genome Sequence of Aphanomyces invadans NJM9701.</title>
        <authorList>
            <consortium name="The Broad Institute Genomics Platform"/>
            <person name="Russ C."/>
            <person name="Tyler B."/>
            <person name="van West P."/>
            <person name="Dieguez-Uribeondo J."/>
            <person name="Young S.K."/>
            <person name="Zeng Q."/>
            <person name="Gargeya S."/>
            <person name="Fitzgerald M."/>
            <person name="Abouelleil A."/>
            <person name="Alvarado L."/>
            <person name="Chapman S.B."/>
            <person name="Gainer-Dewar J."/>
            <person name="Goldberg J."/>
            <person name="Griggs A."/>
            <person name="Gujja S."/>
            <person name="Hansen M."/>
            <person name="Howarth C."/>
            <person name="Imamovic A."/>
            <person name="Ireland A."/>
            <person name="Larimer J."/>
            <person name="McCowan C."/>
            <person name="Murphy C."/>
            <person name="Pearson M."/>
            <person name="Poon T.W."/>
            <person name="Priest M."/>
            <person name="Roberts A."/>
            <person name="Saif S."/>
            <person name="Shea T."/>
            <person name="Sykes S."/>
            <person name="Wortman J."/>
            <person name="Nusbaum C."/>
            <person name="Birren B."/>
        </authorList>
    </citation>
    <scope>NUCLEOTIDE SEQUENCE [LARGE SCALE GENOMIC DNA]</scope>
    <source>
        <strain evidence="1">NJM9701</strain>
    </source>
</reference>
<dbReference type="GeneID" id="20078761"/>
<name>A0A024UTQ1_9STRA</name>
<organism evidence="1">
    <name type="scientific">Aphanomyces invadans</name>
    <dbReference type="NCBI Taxonomy" id="157072"/>
    <lineage>
        <taxon>Eukaryota</taxon>
        <taxon>Sar</taxon>
        <taxon>Stramenopiles</taxon>
        <taxon>Oomycota</taxon>
        <taxon>Saprolegniomycetes</taxon>
        <taxon>Saprolegniales</taxon>
        <taxon>Verrucalvaceae</taxon>
        <taxon>Aphanomyces</taxon>
    </lineage>
</organism>
<dbReference type="VEuPathDB" id="FungiDB:H310_01711"/>
<gene>
    <name evidence="1" type="ORF">H310_01711</name>
</gene>
<dbReference type="EMBL" id="KI913953">
    <property type="protein sequence ID" value="ETW09335.1"/>
    <property type="molecule type" value="Genomic_DNA"/>
</dbReference>
<proteinExistence type="predicted"/>